<keyword evidence="2" id="KW-0489">Methyltransferase</keyword>
<feature type="compositionally biased region" description="Low complexity" evidence="1">
    <location>
        <begin position="84"/>
        <end position="102"/>
    </location>
</feature>
<feature type="compositionally biased region" description="Pro residues" evidence="1">
    <location>
        <begin position="59"/>
        <end position="69"/>
    </location>
</feature>
<sequence length="219" mass="23997">PRSPPPASPTSSRPRPHPRCSRPRLGWKPRIAFHRGFYTTRRAPSPHASPRLHILRHPIPCPARVPRPPSTSGTRTPSPPPYCSHPRCSPSPSRNPSRSSPPGIRRTGGTRSSWWAPVGCRPRTQPPSQRSLSPSACKRGSPARCSPPPSSLSSWLVPLPTPPLPFDTKKNALTIFGKLSPTPPQNPSSIPSLPYSLLRRLRTVATRSHGEKLCGPQER</sequence>
<name>A0A1D6HUJ1_MAIZE</name>
<protein>
    <submittedName>
        <fullName evidence="2">2-methoxy-6-polyprenyl-14-benzoquinol methylase mitochondrial</fullName>
    </submittedName>
</protein>
<gene>
    <name evidence="2" type="ORF">ZEAMMB73_Zm00001d019036</name>
</gene>
<feature type="region of interest" description="Disordered" evidence="1">
    <location>
        <begin position="1"/>
        <end position="154"/>
    </location>
</feature>
<evidence type="ECO:0000313" key="2">
    <source>
        <dbReference type="EMBL" id="ONM52002.1"/>
    </source>
</evidence>
<proteinExistence type="predicted"/>
<evidence type="ECO:0000256" key="1">
    <source>
        <dbReference type="SAM" id="MobiDB-lite"/>
    </source>
</evidence>
<dbReference type="EMBL" id="CM007650">
    <property type="protein sequence ID" value="ONM52002.1"/>
    <property type="molecule type" value="Genomic_DNA"/>
</dbReference>
<dbReference type="GO" id="GO:0008168">
    <property type="term" value="F:methyltransferase activity"/>
    <property type="evidence" value="ECO:0007669"/>
    <property type="project" value="UniProtKB-KW"/>
</dbReference>
<reference evidence="2" key="1">
    <citation type="submission" date="2015-12" db="EMBL/GenBank/DDBJ databases">
        <title>Update maize B73 reference genome by single molecule sequencing technologies.</title>
        <authorList>
            <consortium name="Maize Genome Sequencing Project"/>
            <person name="Ware D."/>
        </authorList>
    </citation>
    <scope>NUCLEOTIDE SEQUENCE [LARGE SCALE GENOMIC DNA]</scope>
    <source>
        <tissue evidence="2">Seedling</tissue>
    </source>
</reference>
<organism evidence="2">
    <name type="scientific">Zea mays</name>
    <name type="common">Maize</name>
    <dbReference type="NCBI Taxonomy" id="4577"/>
    <lineage>
        <taxon>Eukaryota</taxon>
        <taxon>Viridiplantae</taxon>
        <taxon>Streptophyta</taxon>
        <taxon>Embryophyta</taxon>
        <taxon>Tracheophyta</taxon>
        <taxon>Spermatophyta</taxon>
        <taxon>Magnoliopsida</taxon>
        <taxon>Liliopsida</taxon>
        <taxon>Poales</taxon>
        <taxon>Poaceae</taxon>
        <taxon>PACMAD clade</taxon>
        <taxon>Panicoideae</taxon>
        <taxon>Andropogonodae</taxon>
        <taxon>Andropogoneae</taxon>
        <taxon>Tripsacinae</taxon>
        <taxon>Zea</taxon>
    </lineage>
</organism>
<feature type="compositionally biased region" description="Basic residues" evidence="1">
    <location>
        <begin position="14"/>
        <end position="33"/>
    </location>
</feature>
<keyword evidence="2" id="KW-0808">Transferase</keyword>
<feature type="non-terminal residue" evidence="2">
    <location>
        <position position="1"/>
    </location>
</feature>
<dbReference type="AlphaFoldDB" id="A0A1D6HUJ1"/>
<accession>A0A1D6HUJ1</accession>
<dbReference type="GO" id="GO:0032259">
    <property type="term" value="P:methylation"/>
    <property type="evidence" value="ECO:0007669"/>
    <property type="project" value="UniProtKB-KW"/>
</dbReference>